<name>A0A0U9H7J1_9BACI</name>
<proteinExistence type="predicted"/>
<accession>A0A0U9H7J1</accession>
<evidence type="ECO:0000313" key="1">
    <source>
        <dbReference type="EMBL" id="GAQ18611.1"/>
    </source>
</evidence>
<sequence length="80" mass="9232">MEVKLLICIATEKTVDTQVKSLSKKGVYEIKLKLLLFCYKVNNIITTRLNGIKLSVHYLSKIIYRLPHWENPSFHASIKG</sequence>
<organism evidence="1 2">
    <name type="scientific">Oceanobacillus picturae</name>
    <dbReference type="NCBI Taxonomy" id="171693"/>
    <lineage>
        <taxon>Bacteria</taxon>
        <taxon>Bacillati</taxon>
        <taxon>Bacillota</taxon>
        <taxon>Bacilli</taxon>
        <taxon>Bacillales</taxon>
        <taxon>Bacillaceae</taxon>
        <taxon>Oceanobacillus</taxon>
    </lineage>
</organism>
<dbReference type="EMBL" id="BBXV01000029">
    <property type="protein sequence ID" value="GAQ18611.1"/>
    <property type="molecule type" value="Genomic_DNA"/>
</dbReference>
<comment type="caution">
    <text evidence="1">The sequence shown here is derived from an EMBL/GenBank/DDBJ whole genome shotgun (WGS) entry which is preliminary data.</text>
</comment>
<reference evidence="2" key="1">
    <citation type="submission" date="2015-07" db="EMBL/GenBank/DDBJ databases">
        <title>Draft Genome Sequence of Oceanobacillus picturae Heshi-B3 that Was Isolated from Fermented Rice Bran with Aging Salted Mackerel, Which Was Named Heshiko as Traditional Fermented Seafood in Japan.</title>
        <authorList>
            <person name="Akuzawa S."/>
            <person name="Nakagawa J."/>
            <person name="Kanekatsu T."/>
            <person name="Kanesaki Y."/>
            <person name="Suzuki T."/>
        </authorList>
    </citation>
    <scope>NUCLEOTIDE SEQUENCE [LARGE SCALE GENOMIC DNA]</scope>
    <source>
        <strain evidence="2">Heshi-B3</strain>
    </source>
</reference>
<protein>
    <submittedName>
        <fullName evidence="1">DNA invertase</fullName>
    </submittedName>
</protein>
<dbReference type="AlphaFoldDB" id="A0A0U9H7J1"/>
<evidence type="ECO:0000313" key="2">
    <source>
        <dbReference type="Proteomes" id="UP000052946"/>
    </source>
</evidence>
<dbReference type="Proteomes" id="UP000052946">
    <property type="component" value="Unassembled WGS sequence"/>
</dbReference>
<gene>
    <name evidence="1" type="ORF">OPHB3_2552</name>
</gene>
<reference evidence="1 2" key="2">
    <citation type="journal article" date="2016" name="Genome Announc.">
        <title>Draft Genome Sequence of Oceanobacillus picturae Heshi-B3, Isolated from Fermented Rice Bran in a Traditional Japanese Seafood Dish.</title>
        <authorList>
            <person name="Akuzawa S."/>
            <person name="Nagaoka J."/>
            <person name="Kanekatsu M."/>
            <person name="Kanesaki Y."/>
            <person name="Suzuki T."/>
        </authorList>
    </citation>
    <scope>NUCLEOTIDE SEQUENCE [LARGE SCALE GENOMIC DNA]</scope>
    <source>
        <strain evidence="1 2">Heshi-B3</strain>
    </source>
</reference>